<evidence type="ECO:0000313" key="5">
    <source>
        <dbReference type="EMBL" id="MDQ8195330.1"/>
    </source>
</evidence>
<dbReference type="InterPro" id="IPR029016">
    <property type="entry name" value="GAF-like_dom_sf"/>
</dbReference>
<name>A0ABU1AKI7_9BACT</name>
<proteinExistence type="predicted"/>
<dbReference type="Proteomes" id="UP001243717">
    <property type="component" value="Unassembled WGS sequence"/>
</dbReference>
<dbReference type="PANTHER" id="PTHR30136:SF35">
    <property type="entry name" value="HTH-TYPE TRANSCRIPTIONAL REGULATOR RV1719"/>
    <property type="match status" value="1"/>
</dbReference>
<keyword evidence="6" id="KW-1185">Reference proteome</keyword>
<evidence type="ECO:0000256" key="1">
    <source>
        <dbReference type="ARBA" id="ARBA00023015"/>
    </source>
</evidence>
<evidence type="ECO:0000313" key="6">
    <source>
        <dbReference type="Proteomes" id="UP001243717"/>
    </source>
</evidence>
<sequence>MPIQSSNKISLPALDRGLHILDQLIRSDAPLRYNELKASFPGIQDSTLSRILKALENYGYIERDADLGYNISCQVRAWSPYLSNQTPDFATLSREAVEQLVEHGRESAAVVQLDQEILTTIASRSVHNGIQVLQVGDLLHYEADHAAAVAILSALPASKRQQCLHSTTSRFPADYDFERILREMRQENELLIDRSQERPGVCRIAKSFHNGEQLCAIFYCLTVEACQTKFESLAPRLIHSAQRLEAQGQAPNPISNHSSQSHR</sequence>
<organism evidence="5 6">
    <name type="scientific">Thalassobacterium sedimentorum</name>
    <dbReference type="NCBI Taxonomy" id="3041258"/>
    <lineage>
        <taxon>Bacteria</taxon>
        <taxon>Pseudomonadati</taxon>
        <taxon>Verrucomicrobiota</taxon>
        <taxon>Opitutia</taxon>
        <taxon>Puniceicoccales</taxon>
        <taxon>Coraliomargaritaceae</taxon>
        <taxon>Thalassobacterium</taxon>
    </lineage>
</organism>
<dbReference type="EMBL" id="JARXIC010000022">
    <property type="protein sequence ID" value="MDQ8195330.1"/>
    <property type="molecule type" value="Genomic_DNA"/>
</dbReference>
<dbReference type="Gene3D" id="3.30.450.40">
    <property type="match status" value="1"/>
</dbReference>
<dbReference type="SUPFAM" id="SSF46785">
    <property type="entry name" value="Winged helix' DNA-binding domain"/>
    <property type="match status" value="1"/>
</dbReference>
<dbReference type="InterPro" id="IPR005471">
    <property type="entry name" value="Tscrpt_reg_IclR_N"/>
</dbReference>
<evidence type="ECO:0000256" key="3">
    <source>
        <dbReference type="SAM" id="MobiDB-lite"/>
    </source>
</evidence>
<comment type="caution">
    <text evidence="5">The sequence shown here is derived from an EMBL/GenBank/DDBJ whole genome shotgun (WGS) entry which is preliminary data.</text>
</comment>
<dbReference type="PANTHER" id="PTHR30136">
    <property type="entry name" value="HELIX-TURN-HELIX TRANSCRIPTIONAL REGULATOR, ICLR FAMILY"/>
    <property type="match status" value="1"/>
</dbReference>
<feature type="region of interest" description="Disordered" evidence="3">
    <location>
        <begin position="244"/>
        <end position="263"/>
    </location>
</feature>
<dbReference type="Pfam" id="PF09339">
    <property type="entry name" value="HTH_IclR"/>
    <property type="match status" value="1"/>
</dbReference>
<dbReference type="InterPro" id="IPR050707">
    <property type="entry name" value="HTH_MetabolicPath_Reg"/>
</dbReference>
<reference evidence="5 6" key="1">
    <citation type="submission" date="2023-04" db="EMBL/GenBank/DDBJ databases">
        <title>A novel bacteria isolated from coastal sediment.</title>
        <authorList>
            <person name="Liu X.-J."/>
            <person name="Du Z.-J."/>
        </authorList>
    </citation>
    <scope>NUCLEOTIDE SEQUENCE [LARGE SCALE GENOMIC DNA]</scope>
    <source>
        <strain evidence="5 6">SDUM461004</strain>
    </source>
</reference>
<protein>
    <submittedName>
        <fullName evidence="5">Helix-turn-helix domain-containing protein</fullName>
    </submittedName>
</protein>
<evidence type="ECO:0000259" key="4">
    <source>
        <dbReference type="PROSITE" id="PS51077"/>
    </source>
</evidence>
<feature type="domain" description="HTH iclR-type" evidence="4">
    <location>
        <begin position="11"/>
        <end position="73"/>
    </location>
</feature>
<dbReference type="InterPro" id="IPR036390">
    <property type="entry name" value="WH_DNA-bd_sf"/>
</dbReference>
<feature type="compositionally biased region" description="Polar residues" evidence="3">
    <location>
        <begin position="249"/>
        <end position="263"/>
    </location>
</feature>
<gene>
    <name evidence="5" type="ORF">QEH59_12910</name>
</gene>
<dbReference type="InterPro" id="IPR036388">
    <property type="entry name" value="WH-like_DNA-bd_sf"/>
</dbReference>
<dbReference type="SUPFAM" id="SSF55781">
    <property type="entry name" value="GAF domain-like"/>
    <property type="match status" value="1"/>
</dbReference>
<accession>A0ABU1AKI7</accession>
<keyword evidence="2" id="KW-0804">Transcription</keyword>
<keyword evidence="1" id="KW-0805">Transcription regulation</keyword>
<dbReference type="Gene3D" id="1.10.10.10">
    <property type="entry name" value="Winged helix-like DNA-binding domain superfamily/Winged helix DNA-binding domain"/>
    <property type="match status" value="1"/>
</dbReference>
<evidence type="ECO:0000256" key="2">
    <source>
        <dbReference type="ARBA" id="ARBA00023163"/>
    </source>
</evidence>
<dbReference type="PROSITE" id="PS51077">
    <property type="entry name" value="HTH_ICLR"/>
    <property type="match status" value="1"/>
</dbReference>
<dbReference type="RefSeq" id="WP_308985786.1">
    <property type="nucleotide sequence ID" value="NZ_JARXIC010000022.1"/>
</dbReference>